<evidence type="ECO:0000313" key="2">
    <source>
        <dbReference type="Proteomes" id="UP000591272"/>
    </source>
</evidence>
<dbReference type="AlphaFoldDB" id="A0A7Y9KBS0"/>
<protein>
    <submittedName>
        <fullName evidence="1">Uncharacterized protein</fullName>
    </submittedName>
</protein>
<proteinExistence type="predicted"/>
<comment type="caution">
    <text evidence="1">The sequence shown here is derived from an EMBL/GenBank/DDBJ whole genome shotgun (WGS) entry which is preliminary data.</text>
</comment>
<sequence>MTKQPTRFRVTTMGMYVLVTTRAGIGSTLTGKPAPCPFSPGMIPPDDVPAEQIRHLVDSGMVEDIGPALAED</sequence>
<evidence type="ECO:0000313" key="1">
    <source>
        <dbReference type="EMBL" id="NYE13237.1"/>
    </source>
</evidence>
<gene>
    <name evidence="1" type="ORF">BJ999_003533</name>
</gene>
<reference evidence="1 2" key="1">
    <citation type="submission" date="2020-07" db="EMBL/GenBank/DDBJ databases">
        <title>Sequencing the genomes of 1000 actinobacteria strains.</title>
        <authorList>
            <person name="Klenk H.-P."/>
        </authorList>
    </citation>
    <scope>NUCLEOTIDE SEQUENCE [LARGE SCALE GENOMIC DNA]</scope>
    <source>
        <strain evidence="1 2">DSM 43461</strain>
    </source>
</reference>
<name>A0A7Y9KBS0_9ACTN</name>
<accession>A0A7Y9KBS0</accession>
<dbReference type="EMBL" id="JACCBT010000001">
    <property type="protein sequence ID" value="NYE13237.1"/>
    <property type="molecule type" value="Genomic_DNA"/>
</dbReference>
<keyword evidence="2" id="KW-1185">Reference proteome</keyword>
<organism evidence="1 2">
    <name type="scientific">Actinomadura citrea</name>
    <dbReference type="NCBI Taxonomy" id="46158"/>
    <lineage>
        <taxon>Bacteria</taxon>
        <taxon>Bacillati</taxon>
        <taxon>Actinomycetota</taxon>
        <taxon>Actinomycetes</taxon>
        <taxon>Streptosporangiales</taxon>
        <taxon>Thermomonosporaceae</taxon>
        <taxon>Actinomadura</taxon>
    </lineage>
</organism>
<dbReference type="Proteomes" id="UP000591272">
    <property type="component" value="Unassembled WGS sequence"/>
</dbReference>